<sequence>MFRSLLYKFGDPLLLLSKPYRTLKPKLDFFKSKGLVEIDLANFISRFPRLLTRGLEKELIPSFDTLRSLVRSDENVIQRNSWIMVSDRVKRVMVNVELLRNHGVPETNIRKGLATKPRAYTVNGFKENLEKIKEMGFNHLQITFVMAVQVLGSMTQVNWRKKMDVYKRWGWSDVQVQSPICMSTSGKKIMAIMNFLVNEMEYDSSVVAQHPIVFLYSLKERIIPRFSVIRVLVLRGLIKENICLSTLANLVDESFLDKFVKKYELQVPGLMKVFEGQLNYQELLQNSSSC</sequence>
<proteinExistence type="inferred from homology"/>
<name>A0A4Y7LCA5_PAPSO</name>
<evidence type="ECO:0000256" key="1">
    <source>
        <dbReference type="ARBA" id="ARBA00007692"/>
    </source>
</evidence>
<dbReference type="Proteomes" id="UP000316621">
    <property type="component" value="Chromosome 11"/>
</dbReference>
<gene>
    <name evidence="4" type="ORF">C5167_044964</name>
</gene>
<comment type="similarity">
    <text evidence="1">Belongs to the mTERF family.</text>
</comment>
<evidence type="ECO:0000256" key="3">
    <source>
        <dbReference type="ARBA" id="ARBA00022946"/>
    </source>
</evidence>
<dbReference type="AlphaFoldDB" id="A0A4Y7LCA5"/>
<evidence type="ECO:0000313" key="5">
    <source>
        <dbReference type="Proteomes" id="UP000316621"/>
    </source>
</evidence>
<dbReference type="InterPro" id="IPR003690">
    <property type="entry name" value="MTERF"/>
</dbReference>
<keyword evidence="5" id="KW-1185">Reference proteome</keyword>
<dbReference type="FunFam" id="1.25.70.10:FF:000001">
    <property type="entry name" value="Mitochondrial transcription termination factor-like"/>
    <property type="match status" value="1"/>
</dbReference>
<dbReference type="PANTHER" id="PTHR13068:SF166">
    <property type="entry name" value="TRANSCRIPTION TERMINATION FACTOR MTERF15, MITOCHONDRIAL-LIKE"/>
    <property type="match status" value="1"/>
</dbReference>
<accession>A0A4Y7LCA5</accession>
<keyword evidence="2" id="KW-0804">Transcription</keyword>
<dbReference type="SMART" id="SM00733">
    <property type="entry name" value="Mterf"/>
    <property type="match status" value="5"/>
</dbReference>
<evidence type="ECO:0000313" key="4">
    <source>
        <dbReference type="EMBL" id="RZC82158.1"/>
    </source>
</evidence>
<dbReference type="PANTHER" id="PTHR13068">
    <property type="entry name" value="CGI-12 PROTEIN-RELATED"/>
    <property type="match status" value="1"/>
</dbReference>
<dbReference type="EMBL" id="CM010725">
    <property type="protein sequence ID" value="RZC82158.1"/>
    <property type="molecule type" value="Genomic_DNA"/>
</dbReference>
<dbReference type="Pfam" id="PF02536">
    <property type="entry name" value="mTERF"/>
    <property type="match status" value="1"/>
</dbReference>
<organism evidence="4 5">
    <name type="scientific">Papaver somniferum</name>
    <name type="common">Opium poppy</name>
    <dbReference type="NCBI Taxonomy" id="3469"/>
    <lineage>
        <taxon>Eukaryota</taxon>
        <taxon>Viridiplantae</taxon>
        <taxon>Streptophyta</taxon>
        <taxon>Embryophyta</taxon>
        <taxon>Tracheophyta</taxon>
        <taxon>Spermatophyta</taxon>
        <taxon>Magnoliopsida</taxon>
        <taxon>Ranunculales</taxon>
        <taxon>Papaveraceae</taxon>
        <taxon>Papaveroideae</taxon>
        <taxon>Papaver</taxon>
    </lineage>
</organism>
<reference evidence="4 5" key="1">
    <citation type="journal article" date="2018" name="Science">
        <title>The opium poppy genome and morphinan production.</title>
        <authorList>
            <person name="Guo L."/>
            <person name="Winzer T."/>
            <person name="Yang X."/>
            <person name="Li Y."/>
            <person name="Ning Z."/>
            <person name="He Z."/>
            <person name="Teodor R."/>
            <person name="Lu Y."/>
            <person name="Bowser T.A."/>
            <person name="Graham I.A."/>
            <person name="Ye K."/>
        </authorList>
    </citation>
    <scope>NUCLEOTIDE SEQUENCE [LARGE SCALE GENOMIC DNA]</scope>
    <source>
        <strain evidence="5">cv. HN1</strain>
        <tissue evidence="4">Leaves</tissue>
    </source>
</reference>
<dbReference type="OMA" id="PICMSTS"/>
<dbReference type="Gramene" id="RZC82158">
    <property type="protein sequence ID" value="RZC82158"/>
    <property type="gene ID" value="C5167_044964"/>
</dbReference>
<protein>
    <submittedName>
        <fullName evidence="4">Uncharacterized protein</fullName>
    </submittedName>
</protein>
<dbReference type="InterPro" id="IPR038538">
    <property type="entry name" value="MTERF_sf"/>
</dbReference>
<dbReference type="Gene3D" id="1.25.70.10">
    <property type="entry name" value="Transcription termination factor 3, mitochondrial"/>
    <property type="match status" value="2"/>
</dbReference>
<dbReference type="GO" id="GO:0006353">
    <property type="term" value="P:DNA-templated transcription termination"/>
    <property type="evidence" value="ECO:0007669"/>
    <property type="project" value="UniProtKB-KW"/>
</dbReference>
<keyword evidence="2" id="KW-0805">Transcription regulation</keyword>
<keyword evidence="2" id="KW-0806">Transcription termination</keyword>
<keyword evidence="3" id="KW-0809">Transit peptide</keyword>
<dbReference type="GO" id="GO:0003676">
    <property type="term" value="F:nucleic acid binding"/>
    <property type="evidence" value="ECO:0007669"/>
    <property type="project" value="InterPro"/>
</dbReference>
<evidence type="ECO:0000256" key="2">
    <source>
        <dbReference type="ARBA" id="ARBA00022472"/>
    </source>
</evidence>